<dbReference type="Proteomes" id="UP000002038">
    <property type="component" value="Unassembled WGS sequence"/>
</dbReference>
<evidence type="ECO:0000313" key="1">
    <source>
        <dbReference type="EMBL" id="OAT04428.1"/>
    </source>
</evidence>
<dbReference type="OrthoDB" id="4186629at2759"/>
<dbReference type="EMBL" id="GG657449">
    <property type="protein sequence ID" value="OAT04428.1"/>
    <property type="molecule type" value="Genomic_DNA"/>
</dbReference>
<sequence>MTDHHPNIVNLLQLNAIQPFPLNSRWDIYTIRWLTLQFGRARSSWYSVCLYLSLLYLKLFSINQSLQKWLKNNTSHANLAFGDIDINEPNDKISDAFDDFWQGVEKQTKDNLG</sequence>
<evidence type="ECO:0000313" key="2">
    <source>
        <dbReference type="Proteomes" id="UP000002038"/>
    </source>
</evidence>
<dbReference type="KEGG" id="bgh:BDBG_00978"/>
<reference evidence="2" key="1">
    <citation type="journal article" date="2015" name="PLoS Genet.">
        <title>The dynamic genome and transcriptome of the human fungal pathogen Blastomyces and close relative Emmonsia.</title>
        <authorList>
            <person name="Munoz J.F."/>
            <person name="Gauthier G.M."/>
            <person name="Desjardins C.A."/>
            <person name="Gallo J.E."/>
            <person name="Holder J."/>
            <person name="Sullivan T.D."/>
            <person name="Marty A.J."/>
            <person name="Carmen J.C."/>
            <person name="Chen Z."/>
            <person name="Ding L."/>
            <person name="Gujja S."/>
            <person name="Magrini V."/>
            <person name="Misas E."/>
            <person name="Mitreva M."/>
            <person name="Priest M."/>
            <person name="Saif S."/>
            <person name="Whiston E.A."/>
            <person name="Young S."/>
            <person name="Zeng Q."/>
            <person name="Goldman W.E."/>
            <person name="Mardis E.R."/>
            <person name="Taylor J.W."/>
            <person name="McEwen J.G."/>
            <person name="Clay O.K."/>
            <person name="Klein B.S."/>
            <person name="Cuomo C.A."/>
        </authorList>
    </citation>
    <scope>NUCLEOTIDE SEQUENCE [LARGE SCALE GENOMIC DNA]</scope>
    <source>
        <strain evidence="2">SLH14081</strain>
    </source>
</reference>
<gene>
    <name evidence="1" type="ORF">BDBG_00978</name>
</gene>
<keyword evidence="2" id="KW-1185">Reference proteome</keyword>
<name>A0A179UAU5_BLAGS</name>
<dbReference type="VEuPathDB" id="FungiDB:BDBG_00978"/>
<dbReference type="RefSeq" id="XP_002628070.1">
    <property type="nucleotide sequence ID" value="XM_002628024.1"/>
</dbReference>
<organism evidence="1 2">
    <name type="scientific">Blastomyces gilchristii (strain SLH14081)</name>
    <name type="common">Blastomyces dermatitidis</name>
    <dbReference type="NCBI Taxonomy" id="559298"/>
    <lineage>
        <taxon>Eukaryota</taxon>
        <taxon>Fungi</taxon>
        <taxon>Dikarya</taxon>
        <taxon>Ascomycota</taxon>
        <taxon>Pezizomycotina</taxon>
        <taxon>Eurotiomycetes</taxon>
        <taxon>Eurotiomycetidae</taxon>
        <taxon>Onygenales</taxon>
        <taxon>Ajellomycetaceae</taxon>
        <taxon>Blastomyces</taxon>
    </lineage>
</organism>
<protein>
    <submittedName>
        <fullName evidence="1">Uncharacterized protein</fullName>
    </submittedName>
</protein>
<proteinExistence type="predicted"/>
<dbReference type="GeneID" id="8510458"/>
<accession>A0A179UAU5</accession>
<dbReference type="AlphaFoldDB" id="A0A179UAU5"/>